<protein>
    <submittedName>
        <fullName evidence="1">Uncharacterized protein</fullName>
    </submittedName>
</protein>
<organism evidence="1 2">
    <name type="scientific">Symbiochloris irregularis</name>
    <dbReference type="NCBI Taxonomy" id="706552"/>
    <lineage>
        <taxon>Eukaryota</taxon>
        <taxon>Viridiplantae</taxon>
        <taxon>Chlorophyta</taxon>
        <taxon>core chlorophytes</taxon>
        <taxon>Trebouxiophyceae</taxon>
        <taxon>Trebouxiales</taxon>
        <taxon>Trebouxiaceae</taxon>
        <taxon>Symbiochloris</taxon>
    </lineage>
</organism>
<dbReference type="EMBL" id="JALJOQ010000040">
    <property type="protein sequence ID" value="KAK9805976.1"/>
    <property type="molecule type" value="Genomic_DNA"/>
</dbReference>
<comment type="caution">
    <text evidence="1">The sequence shown here is derived from an EMBL/GenBank/DDBJ whole genome shotgun (WGS) entry which is preliminary data.</text>
</comment>
<dbReference type="Proteomes" id="UP001465755">
    <property type="component" value="Unassembled WGS sequence"/>
</dbReference>
<keyword evidence="2" id="KW-1185">Reference proteome</keyword>
<reference evidence="1 2" key="1">
    <citation type="journal article" date="2024" name="Nat. Commun.">
        <title>Phylogenomics reveals the evolutionary origins of lichenization in chlorophyte algae.</title>
        <authorList>
            <person name="Puginier C."/>
            <person name="Libourel C."/>
            <person name="Otte J."/>
            <person name="Skaloud P."/>
            <person name="Haon M."/>
            <person name="Grisel S."/>
            <person name="Petersen M."/>
            <person name="Berrin J.G."/>
            <person name="Delaux P.M."/>
            <person name="Dal Grande F."/>
            <person name="Keller J."/>
        </authorList>
    </citation>
    <scope>NUCLEOTIDE SEQUENCE [LARGE SCALE GENOMIC DNA]</scope>
    <source>
        <strain evidence="1 2">SAG 2036</strain>
    </source>
</reference>
<sequence>MSRDTQSPADGYHRSYGAKIFLRQRSKVAKASKLTNATPKSCCCMRNNSVFVLEKHNIMENVRVRMLVDTVASSIDDQD</sequence>
<proteinExistence type="predicted"/>
<gene>
    <name evidence="1" type="ORF">WJX73_010395</name>
</gene>
<dbReference type="AlphaFoldDB" id="A0AAW1P6B4"/>
<accession>A0AAW1P6B4</accession>
<name>A0AAW1P6B4_9CHLO</name>
<evidence type="ECO:0000313" key="2">
    <source>
        <dbReference type="Proteomes" id="UP001465755"/>
    </source>
</evidence>
<evidence type="ECO:0000313" key="1">
    <source>
        <dbReference type="EMBL" id="KAK9805976.1"/>
    </source>
</evidence>